<dbReference type="GO" id="GO:0016887">
    <property type="term" value="F:ATP hydrolysis activity"/>
    <property type="evidence" value="ECO:0007669"/>
    <property type="project" value="InterPro"/>
</dbReference>
<dbReference type="InterPro" id="IPR050166">
    <property type="entry name" value="ABC_transporter_ATP-bind"/>
</dbReference>
<dbReference type="SUPFAM" id="SSF52540">
    <property type="entry name" value="P-loop containing nucleoside triphosphate hydrolases"/>
    <property type="match status" value="1"/>
</dbReference>
<reference evidence="5 6" key="1">
    <citation type="submission" date="2012-01" db="EMBL/GenBank/DDBJ databases">
        <title>Complete sequence of chromosome of Clostridium pasteurianum BC1.</title>
        <authorList>
            <consortium name="US DOE Joint Genome Institute"/>
            <person name="Lucas S."/>
            <person name="Han J."/>
            <person name="Lapidus A."/>
            <person name="Cheng J.-F."/>
            <person name="Goodwin L."/>
            <person name="Pitluck S."/>
            <person name="Peters L."/>
            <person name="Mikhailova N."/>
            <person name="Teshima H."/>
            <person name="Detter J.C."/>
            <person name="Han C."/>
            <person name="Tapia R."/>
            <person name="Land M."/>
            <person name="Hauser L."/>
            <person name="Kyrpides N."/>
            <person name="Ivanova N."/>
            <person name="Pagani I."/>
            <person name="Dunn J."/>
            <person name="Taghavi S."/>
            <person name="Francis A."/>
            <person name="van der Lelie D."/>
            <person name="Woyke T."/>
        </authorList>
    </citation>
    <scope>NUCLEOTIDE SEQUENCE [LARGE SCALE GENOMIC DNA]</scope>
    <source>
        <strain evidence="5 6">BC1</strain>
    </source>
</reference>
<dbReference type="Proteomes" id="UP000013523">
    <property type="component" value="Chromosome"/>
</dbReference>
<proteinExistence type="predicted"/>
<dbReference type="eggNOG" id="COG1116">
    <property type="taxonomic scope" value="Bacteria"/>
</dbReference>
<evidence type="ECO:0000256" key="1">
    <source>
        <dbReference type="ARBA" id="ARBA00022448"/>
    </source>
</evidence>
<dbReference type="STRING" id="86416.Clopa_0936"/>
<keyword evidence="3" id="KW-0067">ATP-binding</keyword>
<dbReference type="Pfam" id="PF00005">
    <property type="entry name" value="ABC_tran"/>
    <property type="match status" value="1"/>
</dbReference>
<dbReference type="InterPro" id="IPR003593">
    <property type="entry name" value="AAA+_ATPase"/>
</dbReference>
<keyword evidence="2" id="KW-0547">Nucleotide-binding</keyword>
<dbReference type="PATRIC" id="fig|86416.3.peg.927"/>
<accession>R4K058</accession>
<feature type="domain" description="ABC transporter" evidence="4">
    <location>
        <begin position="6"/>
        <end position="238"/>
    </location>
</feature>
<dbReference type="Gene3D" id="3.40.50.300">
    <property type="entry name" value="P-loop containing nucleotide triphosphate hydrolases"/>
    <property type="match status" value="1"/>
</dbReference>
<protein>
    <submittedName>
        <fullName evidence="5">ABC-type nitrate/sulfonate/bicarbonate transport system, ATPase component</fullName>
    </submittedName>
</protein>
<dbReference type="InterPro" id="IPR003439">
    <property type="entry name" value="ABC_transporter-like_ATP-bd"/>
</dbReference>
<organism evidence="5 6">
    <name type="scientific">Clostridium pasteurianum BC1</name>
    <dbReference type="NCBI Taxonomy" id="86416"/>
    <lineage>
        <taxon>Bacteria</taxon>
        <taxon>Bacillati</taxon>
        <taxon>Bacillota</taxon>
        <taxon>Clostridia</taxon>
        <taxon>Eubacteriales</taxon>
        <taxon>Clostridiaceae</taxon>
        <taxon>Clostridium</taxon>
    </lineage>
</organism>
<dbReference type="PROSITE" id="PS00211">
    <property type="entry name" value="ABC_TRANSPORTER_1"/>
    <property type="match status" value="1"/>
</dbReference>
<evidence type="ECO:0000259" key="4">
    <source>
        <dbReference type="PROSITE" id="PS50893"/>
    </source>
</evidence>
<evidence type="ECO:0000256" key="2">
    <source>
        <dbReference type="ARBA" id="ARBA00022741"/>
    </source>
</evidence>
<dbReference type="AlphaFoldDB" id="R4K058"/>
<dbReference type="InterPro" id="IPR027417">
    <property type="entry name" value="P-loop_NTPase"/>
</dbReference>
<evidence type="ECO:0000313" key="6">
    <source>
        <dbReference type="Proteomes" id="UP000013523"/>
    </source>
</evidence>
<dbReference type="GO" id="GO:0005524">
    <property type="term" value="F:ATP binding"/>
    <property type="evidence" value="ECO:0007669"/>
    <property type="project" value="UniProtKB-KW"/>
</dbReference>
<dbReference type="PROSITE" id="PS50893">
    <property type="entry name" value="ABC_TRANSPORTER_2"/>
    <property type="match status" value="1"/>
</dbReference>
<dbReference type="PANTHER" id="PTHR42788">
    <property type="entry name" value="TAURINE IMPORT ATP-BINDING PROTEIN-RELATED"/>
    <property type="match status" value="1"/>
</dbReference>
<dbReference type="InterPro" id="IPR017871">
    <property type="entry name" value="ABC_transporter-like_CS"/>
</dbReference>
<dbReference type="CDD" id="cd03293">
    <property type="entry name" value="ABC_NrtD_SsuB_transporters"/>
    <property type="match status" value="1"/>
</dbReference>
<name>R4K058_CLOPA</name>
<sequence>MSKISVRNVNQFYKHPTDKKAYKKVLEDINLDIHDEQFICLVGPSGCGKSTLLNIIGGLIKPSSGDILVDSNKVTGPGSDRGMVFQGYALLPWRTVLKNVELGLEINKVPKKDRKKIAKEFIDLVGLSQYEKYYPGQLSGGMRQRVAIARGLAYNPKVLLMDEPFSALDAQTREILQHELLNIWKKTKKTIIFVTHSVDEAIYLANEVVVLGANPGKIVKRLKINLPYPRSHDNREFQNLRKEIWSEISSQVNKSSDITNKQGRDNCEIA</sequence>
<keyword evidence="1" id="KW-0813">Transport</keyword>
<evidence type="ECO:0000256" key="3">
    <source>
        <dbReference type="ARBA" id="ARBA00022840"/>
    </source>
</evidence>
<gene>
    <name evidence="5" type="ORF">Clopa_0936</name>
</gene>
<dbReference type="EMBL" id="CP003261">
    <property type="protein sequence ID" value="AGK95953.1"/>
    <property type="molecule type" value="Genomic_DNA"/>
</dbReference>
<evidence type="ECO:0000313" key="5">
    <source>
        <dbReference type="EMBL" id="AGK95953.1"/>
    </source>
</evidence>
<keyword evidence="6" id="KW-1185">Reference proteome</keyword>
<dbReference type="PANTHER" id="PTHR42788:SF13">
    <property type="entry name" value="ALIPHATIC SULFONATES IMPORT ATP-BINDING PROTEIN SSUB"/>
    <property type="match status" value="1"/>
</dbReference>
<dbReference type="KEGG" id="cpas:Clopa_0936"/>
<dbReference type="SMART" id="SM00382">
    <property type="entry name" value="AAA"/>
    <property type="match status" value="1"/>
</dbReference>
<dbReference type="HOGENOM" id="CLU_000604_1_22_9"/>